<name>A0A1T5KU67_9MICO</name>
<feature type="region of interest" description="Disordered" evidence="2">
    <location>
        <begin position="1"/>
        <end position="27"/>
    </location>
</feature>
<dbReference type="GO" id="GO:0016491">
    <property type="term" value="F:oxidoreductase activity"/>
    <property type="evidence" value="ECO:0007669"/>
    <property type="project" value="UniProtKB-KW"/>
</dbReference>
<dbReference type="InterPro" id="IPR002364">
    <property type="entry name" value="Quin_OxRdtase/zeta-crystal_CS"/>
</dbReference>
<dbReference type="STRING" id="526729.SAMN04324258_2444"/>
<reference evidence="4 5" key="1">
    <citation type="submission" date="2017-02" db="EMBL/GenBank/DDBJ databases">
        <authorList>
            <person name="Peterson S.W."/>
        </authorList>
    </citation>
    <scope>NUCLEOTIDE SEQUENCE [LARGE SCALE GENOMIC DNA]</scope>
    <source>
        <strain evidence="4 5">DSM 21481</strain>
    </source>
</reference>
<dbReference type="Proteomes" id="UP000189777">
    <property type="component" value="Unassembled WGS sequence"/>
</dbReference>
<dbReference type="PANTHER" id="PTHR11695:SF294">
    <property type="entry name" value="RETICULON-4-INTERACTING PROTEIN 1, MITOCHONDRIAL"/>
    <property type="match status" value="1"/>
</dbReference>
<dbReference type="InterPro" id="IPR036291">
    <property type="entry name" value="NAD(P)-bd_dom_sf"/>
</dbReference>
<dbReference type="Pfam" id="PF08240">
    <property type="entry name" value="ADH_N"/>
    <property type="match status" value="1"/>
</dbReference>
<dbReference type="InterPro" id="IPR011032">
    <property type="entry name" value="GroES-like_sf"/>
</dbReference>
<dbReference type="PANTHER" id="PTHR11695">
    <property type="entry name" value="ALCOHOL DEHYDROGENASE RELATED"/>
    <property type="match status" value="1"/>
</dbReference>
<evidence type="ECO:0000313" key="5">
    <source>
        <dbReference type="Proteomes" id="UP000189777"/>
    </source>
</evidence>
<dbReference type="SUPFAM" id="SSF50129">
    <property type="entry name" value="GroES-like"/>
    <property type="match status" value="1"/>
</dbReference>
<sequence>MPTPRHDAQPGTMRAPPPRPAGPRTMTSVVQDRYGPAPEGLLHTAEVDVPAVGVDEVLVRTRASSVDRGTWHIMSGLPYPIRLAGFGARRPKYANPGRALAGTVEAVGAAVTGFAPGDEVYGTGTSTFAELAVAPADQLATKPTNLSFDQAAAVPVSGLTALQAVRDHGRVRAGQKVLVVGASGGVGTFAVQIAKASGAAVTGVCSTGKVGMVRALGVDAVVDYTRGDFDGAGPFDVVLDIGGNAPLSRLRRALAPRGRLVIVGGETDGRWLGGSDRQLRAKALSPFVRQHLGTFVASENAADLEILRDLVESGKVIPVVDRTYPLADVVAAIRHLLDGRARGKVVVTVPDDARPVTLRSTP</sequence>
<dbReference type="Gene3D" id="3.40.50.720">
    <property type="entry name" value="NAD(P)-binding Rossmann-like Domain"/>
    <property type="match status" value="1"/>
</dbReference>
<dbReference type="PROSITE" id="PS01162">
    <property type="entry name" value="QOR_ZETA_CRYSTAL"/>
    <property type="match status" value="1"/>
</dbReference>
<accession>A0A1T5KU67</accession>
<keyword evidence="5" id="KW-1185">Reference proteome</keyword>
<dbReference type="InterPro" id="IPR020843">
    <property type="entry name" value="ER"/>
</dbReference>
<keyword evidence="1" id="KW-0560">Oxidoreductase</keyword>
<organism evidence="4 5">
    <name type="scientific">Krasilnikoviella flava</name>
    <dbReference type="NCBI Taxonomy" id="526729"/>
    <lineage>
        <taxon>Bacteria</taxon>
        <taxon>Bacillati</taxon>
        <taxon>Actinomycetota</taxon>
        <taxon>Actinomycetes</taxon>
        <taxon>Micrococcales</taxon>
        <taxon>Promicromonosporaceae</taxon>
        <taxon>Krasilnikoviella</taxon>
    </lineage>
</organism>
<dbReference type="EMBL" id="FUZQ01000004">
    <property type="protein sequence ID" value="SKC67334.1"/>
    <property type="molecule type" value="Genomic_DNA"/>
</dbReference>
<dbReference type="GO" id="GO:0008270">
    <property type="term" value="F:zinc ion binding"/>
    <property type="evidence" value="ECO:0007669"/>
    <property type="project" value="InterPro"/>
</dbReference>
<dbReference type="SUPFAM" id="SSF51735">
    <property type="entry name" value="NAD(P)-binding Rossmann-fold domains"/>
    <property type="match status" value="1"/>
</dbReference>
<dbReference type="Pfam" id="PF13602">
    <property type="entry name" value="ADH_zinc_N_2"/>
    <property type="match status" value="1"/>
</dbReference>
<gene>
    <name evidence="4" type="ORF">SAMN04324258_2444</name>
</gene>
<dbReference type="InterPro" id="IPR013154">
    <property type="entry name" value="ADH-like_N"/>
</dbReference>
<dbReference type="Gene3D" id="3.90.180.10">
    <property type="entry name" value="Medium-chain alcohol dehydrogenases, catalytic domain"/>
    <property type="match status" value="1"/>
</dbReference>
<evidence type="ECO:0000259" key="3">
    <source>
        <dbReference type="SMART" id="SM00829"/>
    </source>
</evidence>
<dbReference type="SMART" id="SM00829">
    <property type="entry name" value="PKS_ER"/>
    <property type="match status" value="1"/>
</dbReference>
<feature type="domain" description="Enoyl reductase (ER)" evidence="3">
    <location>
        <begin position="40"/>
        <end position="347"/>
    </location>
</feature>
<protein>
    <submittedName>
        <fullName evidence="4">NADPH:quinone reductase</fullName>
    </submittedName>
</protein>
<evidence type="ECO:0000256" key="1">
    <source>
        <dbReference type="ARBA" id="ARBA00023002"/>
    </source>
</evidence>
<proteinExistence type="predicted"/>
<evidence type="ECO:0000313" key="4">
    <source>
        <dbReference type="EMBL" id="SKC67334.1"/>
    </source>
</evidence>
<evidence type="ECO:0000256" key="2">
    <source>
        <dbReference type="SAM" id="MobiDB-lite"/>
    </source>
</evidence>
<dbReference type="CDD" id="cd08267">
    <property type="entry name" value="MDR1"/>
    <property type="match status" value="1"/>
</dbReference>
<dbReference type="InterPro" id="IPR050700">
    <property type="entry name" value="YIM1/Zinc_Alcohol_DH_Fams"/>
</dbReference>
<dbReference type="AlphaFoldDB" id="A0A1T5KU67"/>